<feature type="compositionally biased region" description="Low complexity" evidence="1">
    <location>
        <begin position="451"/>
        <end position="469"/>
    </location>
</feature>
<feature type="compositionally biased region" description="Basic and acidic residues" evidence="1">
    <location>
        <begin position="373"/>
        <end position="384"/>
    </location>
</feature>
<evidence type="ECO:0000313" key="2">
    <source>
        <dbReference type="EMBL" id="PMD64337.1"/>
    </source>
</evidence>
<name>A0A2J6TMV6_9HELO</name>
<protein>
    <submittedName>
        <fullName evidence="2">Uncharacterized protein</fullName>
    </submittedName>
</protein>
<dbReference type="RefSeq" id="XP_024741241.1">
    <property type="nucleotide sequence ID" value="XM_024879517.1"/>
</dbReference>
<accession>A0A2J6TMV6</accession>
<feature type="region of interest" description="Disordered" evidence="1">
    <location>
        <begin position="451"/>
        <end position="501"/>
    </location>
</feature>
<dbReference type="GeneID" id="36587594"/>
<evidence type="ECO:0000313" key="3">
    <source>
        <dbReference type="Proteomes" id="UP000235371"/>
    </source>
</evidence>
<dbReference type="OrthoDB" id="5244622at2759"/>
<dbReference type="Proteomes" id="UP000235371">
    <property type="component" value="Unassembled WGS sequence"/>
</dbReference>
<proteinExistence type="predicted"/>
<dbReference type="InParanoid" id="A0A2J6TMV6"/>
<reference evidence="2 3" key="1">
    <citation type="submission" date="2016-04" db="EMBL/GenBank/DDBJ databases">
        <title>A degradative enzymes factory behind the ericoid mycorrhizal symbiosis.</title>
        <authorList>
            <consortium name="DOE Joint Genome Institute"/>
            <person name="Martino E."/>
            <person name="Morin E."/>
            <person name="Grelet G."/>
            <person name="Kuo A."/>
            <person name="Kohler A."/>
            <person name="Daghino S."/>
            <person name="Barry K."/>
            <person name="Choi C."/>
            <person name="Cichocki N."/>
            <person name="Clum A."/>
            <person name="Copeland A."/>
            <person name="Hainaut M."/>
            <person name="Haridas S."/>
            <person name="Labutti K."/>
            <person name="Lindquist E."/>
            <person name="Lipzen A."/>
            <person name="Khouja H.-R."/>
            <person name="Murat C."/>
            <person name="Ohm R."/>
            <person name="Olson A."/>
            <person name="Spatafora J."/>
            <person name="Veneault-Fourrey C."/>
            <person name="Henrissat B."/>
            <person name="Grigoriev I."/>
            <person name="Martin F."/>
            <person name="Perotto S."/>
        </authorList>
    </citation>
    <scope>NUCLEOTIDE SEQUENCE [LARGE SCALE GENOMIC DNA]</scope>
    <source>
        <strain evidence="2 3">E</strain>
    </source>
</reference>
<keyword evidence="3" id="KW-1185">Reference proteome</keyword>
<feature type="compositionally biased region" description="Pro residues" evidence="1">
    <location>
        <begin position="482"/>
        <end position="495"/>
    </location>
</feature>
<feature type="region of interest" description="Disordered" evidence="1">
    <location>
        <begin position="359"/>
        <end position="428"/>
    </location>
</feature>
<dbReference type="AlphaFoldDB" id="A0A2J6TMV6"/>
<dbReference type="EMBL" id="KZ613767">
    <property type="protein sequence ID" value="PMD64337.1"/>
    <property type="molecule type" value="Genomic_DNA"/>
</dbReference>
<organism evidence="2 3">
    <name type="scientific">Hyaloscypha bicolor E</name>
    <dbReference type="NCBI Taxonomy" id="1095630"/>
    <lineage>
        <taxon>Eukaryota</taxon>
        <taxon>Fungi</taxon>
        <taxon>Dikarya</taxon>
        <taxon>Ascomycota</taxon>
        <taxon>Pezizomycotina</taxon>
        <taxon>Leotiomycetes</taxon>
        <taxon>Helotiales</taxon>
        <taxon>Hyaloscyphaceae</taxon>
        <taxon>Hyaloscypha</taxon>
        <taxon>Hyaloscypha bicolor</taxon>
    </lineage>
</organism>
<feature type="region of interest" description="Disordered" evidence="1">
    <location>
        <begin position="515"/>
        <end position="545"/>
    </location>
</feature>
<sequence>MLTNLPLETALRDVLARVRGGEVLSASLFDTRSITSSLSARIVFRQKVAAEEYVLYCSQHPLAFPSSSTSESDSSTLTPATVTILSTPTYPLNPRILGRLIFHAQTRCLSLPSFPPSSSLNELERQLSAGNGRRADMLVEMWIDEDGTLHLHFSDVLSADAAYRILTRVPAYRGLEVLFSDDPCAGPVEELSLPVEPRPPVLPKNWAGLQKRAMGGCANGDGDEVVKGGEGGERKRLAALSNQKVEIPSFSGRGLQGDSWADEVLEELEGECPASDLLQTTTSRVEMEVEIGGKEGAGVAAPPNSPTHGFAEMENGVVNGEGECDINAILVRNVNEMMLQGGEAWWKDEGLTKAPVGLAGSKYAPRVPSFEDVGERQRSGRHDSQNSNPLASAEHDLVNKTETTTAGATNAVCENGNAQSEEDNDSYSTFSSKEIANHRVQLPPSQTLVSLLPTNHNLNPKKLNKSPPKVSLHDLLASSPSASPPSSNPSSPPSNPHHHRKNKNLYEEANEMGGVARMPRGPEGGKAGFGGLGAGKGINGYDSEEAETDELNLRIPSEKLRLDALDSLSPVSEVLNPDEISLSLSDAEDSEDEKFELEKQARVEQMVAWELVSA</sequence>
<evidence type="ECO:0000256" key="1">
    <source>
        <dbReference type="SAM" id="MobiDB-lite"/>
    </source>
</evidence>
<feature type="compositionally biased region" description="Gly residues" evidence="1">
    <location>
        <begin position="522"/>
        <end position="538"/>
    </location>
</feature>
<gene>
    <name evidence="2" type="ORF">K444DRAFT_609118</name>
</gene>